<feature type="non-terminal residue" evidence="3">
    <location>
        <position position="1"/>
    </location>
</feature>
<feature type="domain" description="Disintegrin" evidence="2">
    <location>
        <begin position="4"/>
        <end position="102"/>
    </location>
</feature>
<sequence>ASDTPICGNGIVETGEECDCGYDEKECEEAGDKCCGPAHFSDGLGCKLKKGAFCSPSQGGCCNEDCYLKGYGEECAEETDCALSSKCTGWSYVCPSPQMRNENEPCE</sequence>
<dbReference type="GO" id="GO:0004222">
    <property type="term" value="F:metalloendopeptidase activity"/>
    <property type="evidence" value="ECO:0007669"/>
    <property type="project" value="TreeGrafter"/>
</dbReference>
<keyword evidence="4" id="KW-1185">Reference proteome</keyword>
<dbReference type="InterPro" id="IPR001762">
    <property type="entry name" value="Disintegrin_dom"/>
</dbReference>
<comment type="caution">
    <text evidence="1">Lacks conserved residue(s) required for the propagation of feature annotation.</text>
</comment>
<organism evidence="3 4">
    <name type="scientific">Pristionchus entomophagus</name>
    <dbReference type="NCBI Taxonomy" id="358040"/>
    <lineage>
        <taxon>Eukaryota</taxon>
        <taxon>Metazoa</taxon>
        <taxon>Ecdysozoa</taxon>
        <taxon>Nematoda</taxon>
        <taxon>Chromadorea</taxon>
        <taxon>Rhabditida</taxon>
        <taxon>Rhabditina</taxon>
        <taxon>Diplogasteromorpha</taxon>
        <taxon>Diplogasteroidea</taxon>
        <taxon>Neodiplogasteridae</taxon>
        <taxon>Pristionchus</taxon>
    </lineage>
</organism>
<comment type="caution">
    <text evidence="3">The sequence shown here is derived from an EMBL/GenBank/DDBJ whole genome shotgun (WGS) entry which is preliminary data.</text>
</comment>
<dbReference type="PANTHER" id="PTHR45702">
    <property type="entry name" value="ADAM10/ADAM17 METALLOPEPTIDASE FAMILY MEMBER"/>
    <property type="match status" value="1"/>
</dbReference>
<dbReference type="PROSITE" id="PS50214">
    <property type="entry name" value="DISINTEGRIN_2"/>
    <property type="match status" value="1"/>
</dbReference>
<dbReference type="InterPro" id="IPR036436">
    <property type="entry name" value="Disintegrin_dom_sf"/>
</dbReference>
<evidence type="ECO:0000313" key="3">
    <source>
        <dbReference type="EMBL" id="GMT01179.1"/>
    </source>
</evidence>
<dbReference type="GO" id="GO:0007219">
    <property type="term" value="P:Notch signaling pathway"/>
    <property type="evidence" value="ECO:0007669"/>
    <property type="project" value="TreeGrafter"/>
</dbReference>
<gene>
    <name evidence="3" type="ORF">PENTCL1PPCAC_23353</name>
</gene>
<proteinExistence type="predicted"/>
<name>A0AAV5U4Z8_9BILA</name>
<evidence type="ECO:0000259" key="2">
    <source>
        <dbReference type="PROSITE" id="PS50214"/>
    </source>
</evidence>
<dbReference type="Proteomes" id="UP001432027">
    <property type="component" value="Unassembled WGS sequence"/>
</dbReference>
<protein>
    <recommendedName>
        <fullName evidence="2">Disintegrin domain-containing protein</fullName>
    </recommendedName>
</protein>
<dbReference type="GO" id="GO:0005886">
    <property type="term" value="C:plasma membrane"/>
    <property type="evidence" value="ECO:0007669"/>
    <property type="project" value="TreeGrafter"/>
</dbReference>
<evidence type="ECO:0000256" key="1">
    <source>
        <dbReference type="PROSITE-ProRule" id="PRU00068"/>
    </source>
</evidence>
<accession>A0AAV5U4Z8</accession>
<dbReference type="GO" id="GO:0006509">
    <property type="term" value="P:membrane protein ectodomain proteolysis"/>
    <property type="evidence" value="ECO:0007669"/>
    <property type="project" value="TreeGrafter"/>
</dbReference>
<dbReference type="EMBL" id="BTSX01000005">
    <property type="protein sequence ID" value="GMT01179.1"/>
    <property type="molecule type" value="Genomic_DNA"/>
</dbReference>
<dbReference type="InterPro" id="IPR051489">
    <property type="entry name" value="ADAM_Metalloproteinase"/>
</dbReference>
<dbReference type="AlphaFoldDB" id="A0AAV5U4Z8"/>
<dbReference type="Pfam" id="PF00200">
    <property type="entry name" value="Disintegrin"/>
    <property type="match status" value="1"/>
</dbReference>
<reference evidence="3" key="1">
    <citation type="submission" date="2023-10" db="EMBL/GenBank/DDBJ databases">
        <title>Genome assembly of Pristionchus species.</title>
        <authorList>
            <person name="Yoshida K."/>
            <person name="Sommer R.J."/>
        </authorList>
    </citation>
    <scope>NUCLEOTIDE SEQUENCE</scope>
    <source>
        <strain evidence="3">RS0144</strain>
    </source>
</reference>
<evidence type="ECO:0000313" key="4">
    <source>
        <dbReference type="Proteomes" id="UP001432027"/>
    </source>
</evidence>
<feature type="non-terminal residue" evidence="3">
    <location>
        <position position="107"/>
    </location>
</feature>
<dbReference type="SMART" id="SM00050">
    <property type="entry name" value="DISIN"/>
    <property type="match status" value="1"/>
</dbReference>
<dbReference type="PANTHER" id="PTHR45702:SF2">
    <property type="entry name" value="KUZBANIAN, ISOFORM A"/>
    <property type="match status" value="1"/>
</dbReference>
<dbReference type="Gene3D" id="4.10.70.10">
    <property type="entry name" value="Disintegrin domain"/>
    <property type="match status" value="1"/>
</dbReference>
<dbReference type="SUPFAM" id="SSF57552">
    <property type="entry name" value="Blood coagulation inhibitor (disintegrin)"/>
    <property type="match status" value="1"/>
</dbReference>